<dbReference type="InterPro" id="IPR001251">
    <property type="entry name" value="CRAL-TRIO_dom"/>
</dbReference>
<evidence type="ECO:0000259" key="3">
    <source>
        <dbReference type="PROSITE" id="PS50191"/>
    </source>
</evidence>
<dbReference type="CDD" id="cd00170">
    <property type="entry name" value="SEC14"/>
    <property type="match status" value="1"/>
</dbReference>
<keyword evidence="5" id="KW-1185">Reference proteome</keyword>
<evidence type="ECO:0000256" key="2">
    <source>
        <dbReference type="SAM" id="Phobius"/>
    </source>
</evidence>
<organism evidence="4 5">
    <name type="scientific">Populus tomentosa</name>
    <name type="common">Chinese white poplar</name>
    <dbReference type="NCBI Taxonomy" id="118781"/>
    <lineage>
        <taxon>Eukaryota</taxon>
        <taxon>Viridiplantae</taxon>
        <taxon>Streptophyta</taxon>
        <taxon>Embryophyta</taxon>
        <taxon>Tracheophyta</taxon>
        <taxon>Spermatophyta</taxon>
        <taxon>Magnoliopsida</taxon>
        <taxon>eudicotyledons</taxon>
        <taxon>Gunneridae</taxon>
        <taxon>Pentapetalae</taxon>
        <taxon>rosids</taxon>
        <taxon>fabids</taxon>
        <taxon>Malpighiales</taxon>
        <taxon>Salicaceae</taxon>
        <taxon>Saliceae</taxon>
        <taxon>Populus</taxon>
    </lineage>
</organism>
<proteinExistence type="predicted"/>
<name>A0A8X8AJ58_POPTO</name>
<dbReference type="PANTHER" id="PTHR47041:SF2">
    <property type="entry name" value="SEC14 CYTOSOLIC FACTOR FAMILY PROTEIN _ PHOSPHOGLYCERIDE TRANSFER FAMILY PROTEIN"/>
    <property type="match status" value="1"/>
</dbReference>
<comment type="caution">
    <text evidence="4">The sequence shown here is derived from an EMBL/GenBank/DDBJ whole genome shotgun (WGS) entry which is preliminary data.</text>
</comment>
<dbReference type="SMART" id="SM00516">
    <property type="entry name" value="SEC14"/>
    <property type="match status" value="1"/>
</dbReference>
<dbReference type="Proteomes" id="UP000886885">
    <property type="component" value="Chromosome 1D"/>
</dbReference>
<evidence type="ECO:0000313" key="5">
    <source>
        <dbReference type="Proteomes" id="UP000886885"/>
    </source>
</evidence>
<dbReference type="EMBL" id="JAAWWB010000002">
    <property type="protein sequence ID" value="KAG6789299.1"/>
    <property type="molecule type" value="Genomic_DNA"/>
</dbReference>
<keyword evidence="2" id="KW-0812">Transmembrane</keyword>
<protein>
    <recommendedName>
        <fullName evidence="3">CRAL-TRIO domain-containing protein</fullName>
    </recommendedName>
</protein>
<feature type="compositionally biased region" description="Basic and acidic residues" evidence="1">
    <location>
        <begin position="1"/>
        <end position="10"/>
    </location>
</feature>
<feature type="domain" description="CRAL-TRIO" evidence="3">
    <location>
        <begin position="304"/>
        <end position="473"/>
    </location>
</feature>
<sequence length="559" mass="62709">MGDPTHKSVRDQGQGQGQGQTVVYKGKTVASDHKSFPRSACKLIVYSRHGTGPVGQVAIFLLKVATLEAVRRVSRSKCPQVWNGLQALQLLCYPPLKWIQRWAPFKGLVKGVQMFSRPLLVLSVATAISDQSNCSGENSNGSNNSHEADSETCSESHSALSSFETRTSDVASQSLASEIWLIQLYRELENQGIALPERTSSCYVLYSQLVPSLIRLCISSIIDRLCISSIIDRLCTSLSIENVTRLCATDLNIINEDELRRFYSAANGDFSCFLLSIKKTIRWRETYRILSQQELENWSNMVFWHGLDVLNRPCLIVRLGLACTNFPSHERARFAQAITPQFQILHWRQSDHVSDLLMSVSQVEHGILHLVDEDSPQITVLVDCDGLSPLKIPMQMMRSCSSLLHDNFPNRLGQLVVIRLPPVVRVIAQTFIQVLKPVTRKKLRIEGKMYHRVLLECLKTLPSCLGGNCSCEICSDVRIMQQPQSTNEINTASPFFSDGGEDLPSPHLTTQADVHVNDKWNHLLRTLVIGILTVWVLVAILAGIYDPESRRFQFPQGKE</sequence>
<dbReference type="PANTHER" id="PTHR47041">
    <property type="entry name" value="SEC14 CYTOSOLIC FACTOR FAMILY PROTEIN / PHOSPHOGLYCERIDE TRANSFER FAMILY PROTEIN"/>
    <property type="match status" value="1"/>
</dbReference>
<dbReference type="AlphaFoldDB" id="A0A8X8AJ58"/>
<evidence type="ECO:0000313" key="4">
    <source>
        <dbReference type="EMBL" id="KAG6789299.1"/>
    </source>
</evidence>
<keyword evidence="2" id="KW-1133">Transmembrane helix</keyword>
<dbReference type="PROSITE" id="PS50191">
    <property type="entry name" value="CRAL_TRIO"/>
    <property type="match status" value="1"/>
</dbReference>
<feature type="transmembrane region" description="Helical" evidence="2">
    <location>
        <begin position="523"/>
        <end position="545"/>
    </location>
</feature>
<gene>
    <name evidence="4" type="ORF">POTOM_005391</name>
</gene>
<keyword evidence="2" id="KW-0472">Membrane</keyword>
<dbReference type="OrthoDB" id="1434354at2759"/>
<evidence type="ECO:0000256" key="1">
    <source>
        <dbReference type="SAM" id="MobiDB-lite"/>
    </source>
</evidence>
<reference evidence="4" key="1">
    <citation type="journal article" date="2020" name="bioRxiv">
        <title>Hybrid origin of Populus tomentosa Carr. identified through genome sequencing and phylogenomic analysis.</title>
        <authorList>
            <person name="An X."/>
            <person name="Gao K."/>
            <person name="Chen Z."/>
            <person name="Li J."/>
            <person name="Yang X."/>
            <person name="Yang X."/>
            <person name="Zhou J."/>
            <person name="Guo T."/>
            <person name="Zhao T."/>
            <person name="Huang S."/>
            <person name="Miao D."/>
            <person name="Khan W.U."/>
            <person name="Rao P."/>
            <person name="Ye M."/>
            <person name="Lei B."/>
            <person name="Liao W."/>
            <person name="Wang J."/>
            <person name="Ji L."/>
            <person name="Li Y."/>
            <person name="Guo B."/>
            <person name="Mustafa N.S."/>
            <person name="Li S."/>
            <person name="Yun Q."/>
            <person name="Keller S.R."/>
            <person name="Mao J."/>
            <person name="Zhang R."/>
            <person name="Strauss S.H."/>
        </authorList>
    </citation>
    <scope>NUCLEOTIDE SEQUENCE</scope>
    <source>
        <strain evidence="4">GM15</strain>
        <tissue evidence="4">Leaf</tissue>
    </source>
</reference>
<accession>A0A8X8AJ58</accession>
<dbReference type="Pfam" id="PF00650">
    <property type="entry name" value="CRAL_TRIO"/>
    <property type="match status" value="1"/>
</dbReference>
<feature type="region of interest" description="Disordered" evidence="1">
    <location>
        <begin position="1"/>
        <end position="20"/>
    </location>
</feature>